<dbReference type="OMA" id="MEDESTW"/>
<dbReference type="PANTHER" id="PTHR16219">
    <property type="entry name" value="AUGMIN SUBUNIT 4 FAMILY MEMBER"/>
    <property type="match status" value="1"/>
</dbReference>
<dbReference type="RefSeq" id="XP_044569271.1">
    <property type="nucleotide sequence ID" value="XM_044707998.1"/>
</dbReference>
<dbReference type="Proteomes" id="UP000444721">
    <property type="component" value="Unassembled WGS sequence"/>
</dbReference>
<evidence type="ECO:0000313" key="2">
    <source>
        <dbReference type="Proteomes" id="UP000444721"/>
    </source>
</evidence>
<gene>
    <name evidence="1" type="ORF">FDP41_000457</name>
</gene>
<dbReference type="GO" id="GO:0070652">
    <property type="term" value="C:HAUS complex"/>
    <property type="evidence" value="ECO:0007669"/>
    <property type="project" value="InterPro"/>
</dbReference>
<dbReference type="EMBL" id="VFQX01000002">
    <property type="protein sequence ID" value="KAF0984558.1"/>
    <property type="molecule type" value="Genomic_DNA"/>
</dbReference>
<organism evidence="1 2">
    <name type="scientific">Naegleria fowleri</name>
    <name type="common">Brain eating amoeba</name>
    <dbReference type="NCBI Taxonomy" id="5763"/>
    <lineage>
        <taxon>Eukaryota</taxon>
        <taxon>Discoba</taxon>
        <taxon>Heterolobosea</taxon>
        <taxon>Tetramitia</taxon>
        <taxon>Eutetramitia</taxon>
        <taxon>Vahlkampfiidae</taxon>
        <taxon>Naegleria</taxon>
    </lineage>
</organism>
<dbReference type="Pfam" id="PF14735">
    <property type="entry name" value="HAUS4"/>
    <property type="match status" value="1"/>
</dbReference>
<dbReference type="GO" id="GO:0051011">
    <property type="term" value="F:microtubule minus-end binding"/>
    <property type="evidence" value="ECO:0007669"/>
    <property type="project" value="TreeGrafter"/>
</dbReference>
<name>A0A6A5CGY1_NAEFO</name>
<accession>A0A6A5CGY1</accession>
<evidence type="ECO:0000313" key="1">
    <source>
        <dbReference type="EMBL" id="KAF0984558.1"/>
    </source>
</evidence>
<dbReference type="VEuPathDB" id="AmoebaDB:NfTy_001300"/>
<dbReference type="GeneID" id="68107675"/>
<keyword evidence="2" id="KW-1185">Reference proteome</keyword>
<dbReference type="OrthoDB" id="661220at2759"/>
<reference evidence="1 2" key="1">
    <citation type="journal article" date="2019" name="Sci. Rep.">
        <title>Nanopore sequencing improves the draft genome of the human pathogenic amoeba Naegleria fowleri.</title>
        <authorList>
            <person name="Liechti N."/>
            <person name="Schurch N."/>
            <person name="Bruggmann R."/>
            <person name="Wittwer M."/>
        </authorList>
    </citation>
    <scope>NUCLEOTIDE SEQUENCE [LARGE SCALE GENOMIC DNA]</scope>
    <source>
        <strain evidence="1 2">ATCC 30894</strain>
    </source>
</reference>
<dbReference type="VEuPathDB" id="AmoebaDB:FDP41_000457"/>
<protein>
    <submittedName>
        <fullName evidence="1">Uncharacterized protein</fullName>
    </submittedName>
</protein>
<comment type="caution">
    <text evidence="1">The sequence shown here is derived from an EMBL/GenBank/DDBJ whole genome shotgun (WGS) entry which is preliminary data.</text>
</comment>
<proteinExistence type="predicted"/>
<dbReference type="AlphaFoldDB" id="A0A6A5CGY1"/>
<sequence length="444" mass="52254">MYTEENPAIQPPNDMEDESTWTTNYLKSPTKESLVHNMSGIDIETSEQQANDCDDDTHHLYMKDDDENDDIQNFQSHHANIISEEEISAANNNILGLFHIPQEVMNENPQFCKLLSIISEHISPETGIRTEEEKELKRLESLLEREKQKYFQNLIILDTVKDMIEDEIEYRYDHPKLYNCLCQLDAKLLQSEVEQSLNISDTPHHLEEPVNIYGIDPQSSNSNKSDHSNFANDIQQLVIPELERRLEMMYEDLVQFYQPFPNQHTSIFVSDTTNSQTNQEKTLTHLVKCHLNEIAQEKENILADKQKLHQYIFAYFSKMNQYLHILCTLLDNYKFGSFRQYDESTISWLVERTEAMKLKLTSIKYEYLVSTYNKQTVPILHQMYKALDSTFEQLQTQSNHMDAEIKKYSSLGDEFEKLVEEFGMILKKIHEKKWEIEQLQNPND</sequence>
<dbReference type="PANTHER" id="PTHR16219:SF1">
    <property type="entry name" value="HAUS AUGMIN-LIKE COMPLEX SUBUNIT 4"/>
    <property type="match status" value="1"/>
</dbReference>
<dbReference type="InterPro" id="IPR029327">
    <property type="entry name" value="HAUS4"/>
</dbReference>
<dbReference type="VEuPathDB" id="AmoebaDB:NF0128990"/>
<dbReference type="GO" id="GO:0051225">
    <property type="term" value="P:spindle assembly"/>
    <property type="evidence" value="ECO:0007669"/>
    <property type="project" value="InterPro"/>
</dbReference>